<gene>
    <name evidence="1" type="ORF">UT61_C0011G0005</name>
</gene>
<dbReference type="Proteomes" id="UP000034793">
    <property type="component" value="Unassembled WGS sequence"/>
</dbReference>
<evidence type="ECO:0000313" key="2">
    <source>
        <dbReference type="Proteomes" id="UP000034793"/>
    </source>
</evidence>
<proteinExistence type="predicted"/>
<accession>A0A0G0SX76</accession>
<name>A0A0G0SX76_9BACT</name>
<sequence>MQSIKEILEGPNVSNYQGSEKTKEMVEEQIEKIWGKSEVKNYDPYKSALTFVSWLHLGYRPKKGSKALKSIVIIERKNTAGEIIGRYPKTINLFYYRSVEPIASQT</sequence>
<comment type="caution">
    <text evidence="1">The sequence shown here is derived from an EMBL/GenBank/DDBJ whole genome shotgun (WGS) entry which is preliminary data.</text>
</comment>
<dbReference type="AlphaFoldDB" id="A0A0G0SX76"/>
<protein>
    <submittedName>
        <fullName evidence="1">Uncharacterized protein</fullName>
    </submittedName>
</protein>
<evidence type="ECO:0000313" key="1">
    <source>
        <dbReference type="EMBL" id="KKR30182.1"/>
    </source>
</evidence>
<organism evidence="1 2">
    <name type="scientific">Candidatus Woesebacteria bacterium GW2011_GWA1_39_8</name>
    <dbReference type="NCBI Taxonomy" id="1618552"/>
    <lineage>
        <taxon>Bacteria</taxon>
        <taxon>Candidatus Woeseibacteriota</taxon>
    </lineage>
</organism>
<dbReference type="EMBL" id="LBXL01000011">
    <property type="protein sequence ID" value="KKR30182.1"/>
    <property type="molecule type" value="Genomic_DNA"/>
</dbReference>
<reference evidence="1 2" key="1">
    <citation type="journal article" date="2015" name="Nature">
        <title>rRNA introns, odd ribosomes, and small enigmatic genomes across a large radiation of phyla.</title>
        <authorList>
            <person name="Brown C.T."/>
            <person name="Hug L.A."/>
            <person name="Thomas B.C."/>
            <person name="Sharon I."/>
            <person name="Castelle C.J."/>
            <person name="Singh A."/>
            <person name="Wilkins M.J."/>
            <person name="Williams K.H."/>
            <person name="Banfield J.F."/>
        </authorList>
    </citation>
    <scope>NUCLEOTIDE SEQUENCE [LARGE SCALE GENOMIC DNA]</scope>
</reference>